<name>A0ABR3BAD9_PHYBL</name>
<evidence type="ECO:0000259" key="1">
    <source>
        <dbReference type="PROSITE" id="PS50004"/>
    </source>
</evidence>
<dbReference type="PROSITE" id="PS50004">
    <property type="entry name" value="C2"/>
    <property type="match status" value="1"/>
</dbReference>
<dbReference type="Gene3D" id="2.60.40.150">
    <property type="entry name" value="C2 domain"/>
    <property type="match status" value="1"/>
</dbReference>
<comment type="caution">
    <text evidence="2">The sequence shown here is derived from an EMBL/GenBank/DDBJ whole genome shotgun (WGS) entry which is preliminary data.</text>
</comment>
<dbReference type="InterPro" id="IPR000008">
    <property type="entry name" value="C2_dom"/>
</dbReference>
<dbReference type="PANTHER" id="PTHR47052:SF3">
    <property type="entry name" value="INGRESSION PROTEIN 1"/>
    <property type="match status" value="1"/>
</dbReference>
<dbReference type="InterPro" id="IPR035892">
    <property type="entry name" value="C2_domain_sf"/>
</dbReference>
<evidence type="ECO:0000313" key="3">
    <source>
        <dbReference type="Proteomes" id="UP001448207"/>
    </source>
</evidence>
<protein>
    <recommendedName>
        <fullName evidence="1">C2 domain-containing protein</fullName>
    </recommendedName>
</protein>
<proteinExistence type="predicted"/>
<dbReference type="PANTHER" id="PTHR47052">
    <property type="entry name" value="CONSERVED SERINE PROLINE-RICH PROTEIN (AFU_ORTHOLOGUE AFUA_2G01790)"/>
    <property type="match status" value="1"/>
</dbReference>
<feature type="domain" description="C2" evidence="1">
    <location>
        <begin position="1"/>
        <end position="81"/>
    </location>
</feature>
<dbReference type="InterPro" id="IPR052981">
    <property type="entry name" value="Ingression_C2_domain"/>
</dbReference>
<dbReference type="SUPFAM" id="SSF49562">
    <property type="entry name" value="C2 domain (Calcium/lipid-binding domain, CaLB)"/>
    <property type="match status" value="1"/>
</dbReference>
<evidence type="ECO:0000313" key="2">
    <source>
        <dbReference type="EMBL" id="KAL0093014.1"/>
    </source>
</evidence>
<organism evidence="2 3">
    <name type="scientific">Phycomyces blakesleeanus</name>
    <dbReference type="NCBI Taxonomy" id="4837"/>
    <lineage>
        <taxon>Eukaryota</taxon>
        <taxon>Fungi</taxon>
        <taxon>Fungi incertae sedis</taxon>
        <taxon>Mucoromycota</taxon>
        <taxon>Mucoromycotina</taxon>
        <taxon>Mucoromycetes</taxon>
        <taxon>Mucorales</taxon>
        <taxon>Phycomycetaceae</taxon>
        <taxon>Phycomyces</taxon>
    </lineage>
</organism>
<feature type="non-terminal residue" evidence="2">
    <location>
        <position position="1"/>
    </location>
</feature>
<keyword evidence="3" id="KW-1185">Reference proteome</keyword>
<dbReference type="Pfam" id="PF00168">
    <property type="entry name" value="C2"/>
    <property type="match status" value="1"/>
</dbReference>
<sequence>KQSPFAVFRIGGVAKRIKTAHRGGQQPMWDDQVNFPVPEGITKVGMQVFNEDQINRREELLGEGEVDIKTVLSTGEDDAYFPLTLQGQKAGDVCLELTFYPATVSVIEHNRDKRCS</sequence>
<dbReference type="Proteomes" id="UP001448207">
    <property type="component" value="Unassembled WGS sequence"/>
</dbReference>
<reference evidence="2 3" key="1">
    <citation type="submission" date="2024-04" db="EMBL/GenBank/DDBJ databases">
        <title>Symmetric and asymmetric DNA N6-adenine methylation regulates different biological responses in Mucorales.</title>
        <authorList>
            <consortium name="Lawrence Berkeley National Laboratory"/>
            <person name="Lax C."/>
            <person name="Mondo S.J."/>
            <person name="Osorio-Concepcion M."/>
            <person name="Muszewska A."/>
            <person name="Corrochano-Luque M."/>
            <person name="Gutierrez G."/>
            <person name="Riley R."/>
            <person name="Lipzen A."/>
            <person name="Guo J."/>
            <person name="Hundley H."/>
            <person name="Amirebrahimi M."/>
            <person name="Ng V."/>
            <person name="Lorenzo-Gutierrez D."/>
            <person name="Binder U."/>
            <person name="Yang J."/>
            <person name="Song Y."/>
            <person name="Canovas D."/>
            <person name="Navarro E."/>
            <person name="Freitag M."/>
            <person name="Gabaldon T."/>
            <person name="Grigoriev I.V."/>
            <person name="Corrochano L.M."/>
            <person name="Nicolas F.E."/>
            <person name="Garre V."/>
        </authorList>
    </citation>
    <scope>NUCLEOTIDE SEQUENCE [LARGE SCALE GENOMIC DNA]</scope>
    <source>
        <strain evidence="2 3">L51</strain>
    </source>
</reference>
<dbReference type="EMBL" id="JBCLYO010000002">
    <property type="protein sequence ID" value="KAL0093014.1"/>
    <property type="molecule type" value="Genomic_DNA"/>
</dbReference>
<accession>A0ABR3BAD9</accession>
<gene>
    <name evidence="2" type="ORF">J3Q64DRAFT_1633262</name>
</gene>